<dbReference type="Proteomes" id="UP000079169">
    <property type="component" value="Unplaced"/>
</dbReference>
<dbReference type="AlphaFoldDB" id="A0A1S3DFX8"/>
<gene>
    <name evidence="3" type="primary">LOC103517675</name>
</gene>
<dbReference type="PaxDb" id="121845-A0A1S3DFX8"/>
<feature type="region of interest" description="Disordered" evidence="1">
    <location>
        <begin position="1"/>
        <end position="33"/>
    </location>
</feature>
<protein>
    <submittedName>
        <fullName evidence="3">Uncharacterized protein LOC103517675</fullName>
    </submittedName>
</protein>
<proteinExistence type="predicted"/>
<organism evidence="2 3">
    <name type="scientific">Diaphorina citri</name>
    <name type="common">Asian citrus psyllid</name>
    <dbReference type="NCBI Taxonomy" id="121845"/>
    <lineage>
        <taxon>Eukaryota</taxon>
        <taxon>Metazoa</taxon>
        <taxon>Ecdysozoa</taxon>
        <taxon>Arthropoda</taxon>
        <taxon>Hexapoda</taxon>
        <taxon>Insecta</taxon>
        <taxon>Pterygota</taxon>
        <taxon>Neoptera</taxon>
        <taxon>Paraneoptera</taxon>
        <taxon>Hemiptera</taxon>
        <taxon>Sternorrhyncha</taxon>
        <taxon>Psylloidea</taxon>
        <taxon>Psyllidae</taxon>
        <taxon>Diaphorininae</taxon>
        <taxon>Diaphorina</taxon>
    </lineage>
</organism>
<evidence type="ECO:0000313" key="2">
    <source>
        <dbReference type="Proteomes" id="UP000079169"/>
    </source>
</evidence>
<evidence type="ECO:0000313" key="3">
    <source>
        <dbReference type="RefSeq" id="XP_008480941.1"/>
    </source>
</evidence>
<name>A0A1S3DFX8_DIACI</name>
<reference evidence="3" key="1">
    <citation type="submission" date="2025-08" db="UniProtKB">
        <authorList>
            <consortium name="RefSeq"/>
        </authorList>
    </citation>
    <scope>IDENTIFICATION</scope>
</reference>
<sequence>MSLFKALNQSKQQNPCGEKPTNQKERSKAKEHKSKYNVKEYKYKEKEYIYMLDKTLILTKPQPIPISETEIKINKPVPRIERRIPQDAKYMQEYEKYRNMEAEEVIATKPNDRLLNNIVREANAIGQEAKSLHEHFERLSEQYKWKVENFQLPYDTSRRTGIQKNEMLIEKLFANLGTDYITNLNDMKRQIDTEIQEQDQYLELLLNTDKRIINEVEKISKDGIAKYNRPNIGETNVGANRGDDMQSKSVSETYTLPKIFYLLKAREKRSAALMTKFDGILSDDEDYDRV</sequence>
<keyword evidence="2" id="KW-1185">Reference proteome</keyword>
<evidence type="ECO:0000256" key="1">
    <source>
        <dbReference type="SAM" id="MobiDB-lite"/>
    </source>
</evidence>
<dbReference type="GeneID" id="103517675"/>
<dbReference type="RefSeq" id="XP_008480941.1">
    <property type="nucleotide sequence ID" value="XM_008482719.2"/>
</dbReference>
<dbReference type="KEGG" id="dci:103517675"/>
<accession>A0A1S3DFX8</accession>